<dbReference type="SUPFAM" id="SSF103506">
    <property type="entry name" value="Mitochondrial carrier"/>
    <property type="match status" value="1"/>
</dbReference>
<sequence length="294" mass="32407">MSTNRNKEKPSVTRSLIAGALAGATEISITYPAEFAKTRSQLNRRLADGKKLPWPKFGKEWYAGCTTAIIGNSVKAAVRFWSFDAFKHALQDEDGNISGPRTVLAGLGAGATESLVAVTPFESIKTQLIDDRKSGKPRMRGFLHGSSVIFREKGYRGFFQGLIPTTARQAANSATRFGSYTTMKQIAQSYVVPGEKLGPVATFGIGATAGLITVYFTQPLDVVKTRMQSIEARVEYRNTFHCAYRVATEEGIRAFWAGALPRLTRLMFSGGLVFTMYEKTMELFDVVDPKRVYI</sequence>
<dbReference type="PANTHER" id="PTHR45788:SF4">
    <property type="entry name" value="TRICARBOXYLATE TRANSPORT PROTEIN, MITOCHONDRIAL"/>
    <property type="match status" value="1"/>
</dbReference>
<evidence type="ECO:0000256" key="8">
    <source>
        <dbReference type="ARBA" id="ARBA00023128"/>
    </source>
</evidence>
<keyword evidence="6" id="KW-0999">Mitochondrion inner membrane</keyword>
<evidence type="ECO:0000256" key="11">
    <source>
        <dbReference type="RuleBase" id="RU000488"/>
    </source>
</evidence>
<evidence type="ECO:0000313" key="13">
    <source>
        <dbReference type="Proteomes" id="UP001447188"/>
    </source>
</evidence>
<evidence type="ECO:0000256" key="2">
    <source>
        <dbReference type="ARBA" id="ARBA00006375"/>
    </source>
</evidence>
<evidence type="ECO:0000256" key="6">
    <source>
        <dbReference type="ARBA" id="ARBA00022792"/>
    </source>
</evidence>
<evidence type="ECO:0000256" key="9">
    <source>
        <dbReference type="ARBA" id="ARBA00023136"/>
    </source>
</evidence>
<keyword evidence="13" id="KW-1185">Reference proteome</keyword>
<proteinExistence type="inferred from homology"/>
<dbReference type="Pfam" id="PF00153">
    <property type="entry name" value="Mito_carr"/>
    <property type="match status" value="3"/>
</dbReference>
<dbReference type="Gene3D" id="1.50.40.10">
    <property type="entry name" value="Mitochondrial carrier domain"/>
    <property type="match status" value="2"/>
</dbReference>
<organism evidence="12 13">
    <name type="scientific">Discina gigas</name>
    <dbReference type="NCBI Taxonomy" id="1032678"/>
    <lineage>
        <taxon>Eukaryota</taxon>
        <taxon>Fungi</taxon>
        <taxon>Dikarya</taxon>
        <taxon>Ascomycota</taxon>
        <taxon>Pezizomycotina</taxon>
        <taxon>Pezizomycetes</taxon>
        <taxon>Pezizales</taxon>
        <taxon>Discinaceae</taxon>
        <taxon>Discina</taxon>
    </lineage>
</organism>
<dbReference type="InterPro" id="IPR049563">
    <property type="entry name" value="TXTP-like"/>
</dbReference>
<evidence type="ECO:0000256" key="7">
    <source>
        <dbReference type="ARBA" id="ARBA00022989"/>
    </source>
</evidence>
<keyword evidence="7" id="KW-1133">Transmembrane helix</keyword>
<keyword evidence="5" id="KW-0677">Repeat</keyword>
<feature type="repeat" description="Solcar" evidence="10">
    <location>
        <begin position="10"/>
        <end position="89"/>
    </location>
</feature>
<keyword evidence="3 11" id="KW-0813">Transport</keyword>
<keyword evidence="4 10" id="KW-0812">Transmembrane</keyword>
<evidence type="ECO:0000256" key="5">
    <source>
        <dbReference type="ARBA" id="ARBA00022737"/>
    </source>
</evidence>
<evidence type="ECO:0000256" key="4">
    <source>
        <dbReference type="ARBA" id="ARBA00022692"/>
    </source>
</evidence>
<evidence type="ECO:0000256" key="3">
    <source>
        <dbReference type="ARBA" id="ARBA00022448"/>
    </source>
</evidence>
<keyword evidence="8" id="KW-0496">Mitochondrion</keyword>
<comment type="subcellular location">
    <subcellularLocation>
        <location evidence="1">Mitochondrion membrane</location>
        <topology evidence="1">Multi-pass membrane protein</topology>
    </subcellularLocation>
</comment>
<evidence type="ECO:0000256" key="1">
    <source>
        <dbReference type="ARBA" id="ARBA00004225"/>
    </source>
</evidence>
<dbReference type="InterPro" id="IPR018108">
    <property type="entry name" value="MCP_transmembrane"/>
</dbReference>
<keyword evidence="9 10" id="KW-0472">Membrane</keyword>
<gene>
    <name evidence="12" type="ORF">Q9L58_003169</name>
</gene>
<dbReference type="PANTHER" id="PTHR45788">
    <property type="entry name" value="SUCCINATE/FUMARATE MITOCHONDRIAL TRANSPORTER-RELATED"/>
    <property type="match status" value="1"/>
</dbReference>
<dbReference type="InterPro" id="IPR023395">
    <property type="entry name" value="MCP_dom_sf"/>
</dbReference>
<comment type="similarity">
    <text evidence="2 11">Belongs to the mitochondrial carrier (TC 2.A.29) family.</text>
</comment>
<evidence type="ECO:0000313" key="12">
    <source>
        <dbReference type="EMBL" id="KAL0637779.1"/>
    </source>
</evidence>
<feature type="repeat" description="Solcar" evidence="10">
    <location>
        <begin position="197"/>
        <end position="283"/>
    </location>
</feature>
<dbReference type="PROSITE" id="PS50920">
    <property type="entry name" value="SOLCAR"/>
    <property type="match status" value="3"/>
</dbReference>
<feature type="repeat" description="Solcar" evidence="10">
    <location>
        <begin position="100"/>
        <end position="186"/>
    </location>
</feature>
<accession>A0ABR3GPC5</accession>
<comment type="caution">
    <text evidence="12">The sequence shown here is derived from an EMBL/GenBank/DDBJ whole genome shotgun (WGS) entry which is preliminary data.</text>
</comment>
<dbReference type="EMBL" id="JBBBZM010000030">
    <property type="protein sequence ID" value="KAL0637779.1"/>
    <property type="molecule type" value="Genomic_DNA"/>
</dbReference>
<name>A0ABR3GPC5_9PEZI</name>
<dbReference type="Proteomes" id="UP001447188">
    <property type="component" value="Unassembled WGS sequence"/>
</dbReference>
<reference evidence="12 13" key="1">
    <citation type="submission" date="2024-02" db="EMBL/GenBank/DDBJ databases">
        <title>Discinaceae phylogenomics.</title>
        <authorList>
            <person name="Dirks A.C."/>
            <person name="James T.Y."/>
        </authorList>
    </citation>
    <scope>NUCLEOTIDE SEQUENCE [LARGE SCALE GENOMIC DNA]</scope>
    <source>
        <strain evidence="12 13">ACD0624</strain>
    </source>
</reference>
<protein>
    <submittedName>
        <fullName evidence="12">Uncharacterized protein</fullName>
    </submittedName>
</protein>
<evidence type="ECO:0000256" key="10">
    <source>
        <dbReference type="PROSITE-ProRule" id="PRU00282"/>
    </source>
</evidence>